<evidence type="ECO:0000313" key="3">
    <source>
        <dbReference type="EMBL" id="MFD1547256.1"/>
    </source>
</evidence>
<dbReference type="InterPro" id="IPR047057">
    <property type="entry name" value="MerR_fam"/>
</dbReference>
<gene>
    <name evidence="3" type="ORF">ACFSJ0_60210</name>
</gene>
<sequence length="315" mass="34202">MPDEIGDGLDGHALVTHDGGERVQFAGTPGGSDPRRCRSARAAGLGTLGRLDLVARTGTLLVAMMQIGELAKLAGVTTQTIRHYHRIGLLPEPQRTSGGYRSYGMSALSCLLQIRKLTALGLALSEVADALADTGGVDIREMLIELDTTLAADESEIQRRRVAIAHLLEHGHDPTLSPDLAAAIRGLDLSQHDIDILRAAEVALPEDVDYLSGFGQESPWRDWSFKLAVLVDAEANDPRIEEIARELYAMLPGLLPTHVPAEPSADQMATVASRARFGQMMLADVSPGQRRVLELLVEYGRREPEKWGHMIVDLE</sequence>
<accession>A0ABW4GY17</accession>
<reference evidence="4" key="1">
    <citation type="journal article" date="2019" name="Int. J. Syst. Evol. Microbiol.">
        <title>The Global Catalogue of Microorganisms (GCM) 10K type strain sequencing project: providing services to taxonomists for standard genome sequencing and annotation.</title>
        <authorList>
            <consortium name="The Broad Institute Genomics Platform"/>
            <consortium name="The Broad Institute Genome Sequencing Center for Infectious Disease"/>
            <person name="Wu L."/>
            <person name="Ma J."/>
        </authorList>
    </citation>
    <scope>NUCLEOTIDE SEQUENCE [LARGE SCALE GENOMIC DNA]</scope>
    <source>
        <strain evidence="4">CGMCC 1.15399</strain>
    </source>
</reference>
<dbReference type="InterPro" id="IPR000551">
    <property type="entry name" value="MerR-type_HTH_dom"/>
</dbReference>
<proteinExistence type="predicted"/>
<comment type="caution">
    <text evidence="3">The sequence shown here is derived from an EMBL/GenBank/DDBJ whole genome shotgun (WGS) entry which is preliminary data.</text>
</comment>
<dbReference type="SUPFAM" id="SSF46955">
    <property type="entry name" value="Putative DNA-binding domain"/>
    <property type="match status" value="1"/>
</dbReference>
<evidence type="ECO:0000256" key="1">
    <source>
        <dbReference type="ARBA" id="ARBA00023125"/>
    </source>
</evidence>
<feature type="domain" description="HTH merR-type" evidence="2">
    <location>
        <begin position="64"/>
        <end position="133"/>
    </location>
</feature>
<dbReference type="GO" id="GO:0003677">
    <property type="term" value="F:DNA binding"/>
    <property type="evidence" value="ECO:0007669"/>
    <property type="project" value="UniProtKB-KW"/>
</dbReference>
<protein>
    <submittedName>
        <fullName evidence="3">MerR family DNA-binding transcriptional regulator</fullName>
    </submittedName>
</protein>
<dbReference type="EMBL" id="JBHUCM010000075">
    <property type="protein sequence ID" value="MFD1547256.1"/>
    <property type="molecule type" value="Genomic_DNA"/>
</dbReference>
<dbReference type="InterPro" id="IPR009061">
    <property type="entry name" value="DNA-bd_dom_put_sf"/>
</dbReference>
<organism evidence="3 4">
    <name type="scientific">Nonomuraea guangzhouensis</name>
    <dbReference type="NCBI Taxonomy" id="1291555"/>
    <lineage>
        <taxon>Bacteria</taxon>
        <taxon>Bacillati</taxon>
        <taxon>Actinomycetota</taxon>
        <taxon>Actinomycetes</taxon>
        <taxon>Streptosporangiales</taxon>
        <taxon>Streptosporangiaceae</taxon>
        <taxon>Nonomuraea</taxon>
    </lineage>
</organism>
<dbReference type="PROSITE" id="PS50937">
    <property type="entry name" value="HTH_MERR_2"/>
    <property type="match status" value="1"/>
</dbReference>
<dbReference type="Pfam" id="PF00376">
    <property type="entry name" value="MerR"/>
    <property type="match status" value="1"/>
</dbReference>
<dbReference type="PANTHER" id="PTHR30204">
    <property type="entry name" value="REDOX-CYCLING DRUG-SENSING TRANSCRIPTIONAL ACTIVATOR SOXR"/>
    <property type="match status" value="1"/>
</dbReference>
<keyword evidence="4" id="KW-1185">Reference proteome</keyword>
<dbReference type="SMART" id="SM00422">
    <property type="entry name" value="HTH_MERR"/>
    <property type="match status" value="1"/>
</dbReference>
<dbReference type="Gene3D" id="1.10.1660.10">
    <property type="match status" value="1"/>
</dbReference>
<dbReference type="Proteomes" id="UP001597097">
    <property type="component" value="Unassembled WGS sequence"/>
</dbReference>
<dbReference type="PRINTS" id="PR00040">
    <property type="entry name" value="HTHMERR"/>
</dbReference>
<keyword evidence="1 3" id="KW-0238">DNA-binding</keyword>
<evidence type="ECO:0000259" key="2">
    <source>
        <dbReference type="PROSITE" id="PS50937"/>
    </source>
</evidence>
<dbReference type="RefSeq" id="WP_308126846.1">
    <property type="nucleotide sequence ID" value="NZ_JAHKRM010000003.1"/>
</dbReference>
<evidence type="ECO:0000313" key="4">
    <source>
        <dbReference type="Proteomes" id="UP001597097"/>
    </source>
</evidence>
<dbReference type="PANTHER" id="PTHR30204:SF93">
    <property type="entry name" value="HTH MERR-TYPE DOMAIN-CONTAINING PROTEIN"/>
    <property type="match status" value="1"/>
</dbReference>
<name>A0ABW4GY17_9ACTN</name>